<feature type="domain" description="PapC N-terminal" evidence="12">
    <location>
        <begin position="34"/>
        <end position="177"/>
    </location>
</feature>
<comment type="similarity">
    <text evidence="2 10">Belongs to the fimbrial export usher family.</text>
</comment>
<name>A0A068QTB4_9GAMM</name>
<reference evidence="13 14" key="1">
    <citation type="submission" date="2013-07" db="EMBL/GenBank/DDBJ databases">
        <authorList>
            <person name="Genoscope - CEA"/>
        </authorList>
    </citation>
    <scope>NUCLEOTIDE SEQUENCE [LARGE SCALE GENOMIC DNA]</scope>
    <source>
        <strain evidence="14">FRM16 / DSM 17909</strain>
    </source>
</reference>
<dbReference type="Pfam" id="PF00577">
    <property type="entry name" value="Usher"/>
    <property type="match status" value="1"/>
</dbReference>
<keyword evidence="5 10" id="KW-1029">Fimbrium biogenesis</keyword>
<dbReference type="Pfam" id="PF13953">
    <property type="entry name" value="PapC_C"/>
    <property type="match status" value="1"/>
</dbReference>
<dbReference type="AlphaFoldDB" id="A0A068QTB4"/>
<evidence type="ECO:0000256" key="3">
    <source>
        <dbReference type="ARBA" id="ARBA00022448"/>
    </source>
</evidence>
<dbReference type="InterPro" id="IPR043142">
    <property type="entry name" value="PapC-like_C_sf"/>
</dbReference>
<dbReference type="EMBL" id="FO704550">
    <property type="protein sequence ID" value="CDG18044.1"/>
    <property type="molecule type" value="Genomic_DNA"/>
</dbReference>
<dbReference type="InterPro" id="IPR042186">
    <property type="entry name" value="FimD_plug_dom"/>
</dbReference>
<dbReference type="Gene3D" id="2.60.40.2070">
    <property type="match status" value="1"/>
</dbReference>
<evidence type="ECO:0000256" key="8">
    <source>
        <dbReference type="ARBA" id="ARBA00023136"/>
    </source>
</evidence>
<dbReference type="STRING" id="351671.XDD1_2345"/>
<keyword evidence="3 10" id="KW-0813">Transport</keyword>
<keyword evidence="7" id="KW-0732">Signal</keyword>
<dbReference type="Gene3D" id="2.60.40.3110">
    <property type="match status" value="1"/>
</dbReference>
<dbReference type="PANTHER" id="PTHR30451:SF21">
    <property type="entry name" value="FIMBRIAL USHER DOMAIN-CONTAINING PROTEIN YDET-RELATED"/>
    <property type="match status" value="1"/>
</dbReference>
<dbReference type="GO" id="GO:0009297">
    <property type="term" value="P:pilus assembly"/>
    <property type="evidence" value="ECO:0007669"/>
    <property type="project" value="InterPro"/>
</dbReference>
<dbReference type="Pfam" id="PF13954">
    <property type="entry name" value="PapC_N"/>
    <property type="match status" value="1"/>
</dbReference>
<sequence length="852" mass="94473">MGVVIVIIFAVCKRLVLPAMILMVSAIGYAGELFDLNALEIHDPSAPPPDLSYFSEKGGSAPGTYRVTIRVNDQDKDTQDIQFVIGAEKKLKPILSVQQLIDWGVNVSAFPALNPQQQISDLSDVIPYASASLQLSQQTLLITIPQALMTTTARDAIDSSLWQQGEPALWASYDLNGADTRSQNDSGTNNVYLNLRSGLNWGSWRLRNYSTYYRYFGRHSGRNSGDKSRWENLTTSLQRDIHALKSQLVVGETNTQGDLFSRFAFRGITLMSDDNMLPDSQRGFAPVVRGIAESNAQVTIRQNGDVIYQAHVPPGAFVIDDLYPTSAGGNLDVVIREADGREHHFVQPFSSIPMMLREGNFKYRFTAGEYRNSHADARQPIFMQNEVYYGLSYAATLYGGMLLSANYQAYVVGVGYSLGHWGSLAFDITQSQADIVNQGQQRGWVYRAQYAKDFEQTGTNLSLTGSYYPSPYFYDFQNVNNRAANDELSYQNKHKFQFTLSQGLSDYGSLYFSGYLQHDWGNSGTTRSLNVGYSVNYADIHYTLNYTQNYTQNYSQNMRSGNSMADNQLAFNVQVPLDRWLSGSWATYSINHNRRGEINQSVGLSGTALGRLNYSLQQSHSHHEQGTSSNLHLNYKGRYGVLSGGYHYSDDTRQISYGFKGGVVAHRHGLTWSQPLGETIVLVRTSGATGVKVTGYSGVETDGQGHAVLPYVSPYHRNRIALSPDSFAEGVEIGSNIQTVIPTQGAMVVADFHTRIGRRVLFTLTHQGKPIPFGAIATLNNGNRNEENTPRSLTIANQSIVGHGGEVYFGGVPEQGQLFVQWGNSQLEQCKTHFILPKSKAMVLSIKTDCHS</sequence>
<comment type="subcellular location">
    <subcellularLocation>
        <location evidence="1 10">Cell outer membrane</location>
        <topology evidence="1 10">Multi-pass membrane protein</topology>
    </subcellularLocation>
</comment>
<evidence type="ECO:0000256" key="2">
    <source>
        <dbReference type="ARBA" id="ARBA00008064"/>
    </source>
</evidence>
<evidence type="ECO:0000256" key="7">
    <source>
        <dbReference type="ARBA" id="ARBA00022729"/>
    </source>
</evidence>
<dbReference type="PROSITE" id="PS01151">
    <property type="entry name" value="FIMBRIAL_USHER"/>
    <property type="match status" value="1"/>
</dbReference>
<dbReference type="InterPro" id="IPR025885">
    <property type="entry name" value="PapC_N"/>
</dbReference>
<dbReference type="InterPro" id="IPR018030">
    <property type="entry name" value="Fimbrial_membr_usher_CS"/>
</dbReference>
<dbReference type="Gene3D" id="3.10.20.410">
    <property type="match status" value="1"/>
</dbReference>
<evidence type="ECO:0000313" key="14">
    <source>
        <dbReference type="Proteomes" id="UP000032721"/>
    </source>
</evidence>
<dbReference type="GO" id="GO:0009279">
    <property type="term" value="C:cell outer membrane"/>
    <property type="evidence" value="ECO:0007669"/>
    <property type="project" value="UniProtKB-SubCell"/>
</dbReference>
<evidence type="ECO:0000256" key="9">
    <source>
        <dbReference type="ARBA" id="ARBA00023237"/>
    </source>
</evidence>
<protein>
    <submittedName>
        <fullName evidence="13">Outer membrane usher protein</fullName>
    </submittedName>
</protein>
<dbReference type="FunFam" id="2.60.40.3110:FF:000001">
    <property type="entry name" value="Putative fimbrial outer membrane usher"/>
    <property type="match status" value="1"/>
</dbReference>
<dbReference type="KEGG" id="xdo:XDD1_2345"/>
<keyword evidence="4" id="KW-1134">Transmembrane beta strand</keyword>
<keyword evidence="8 10" id="KW-0472">Membrane</keyword>
<evidence type="ECO:0000256" key="5">
    <source>
        <dbReference type="ARBA" id="ARBA00022558"/>
    </source>
</evidence>
<organism evidence="13 14">
    <name type="scientific">Xenorhabdus doucetiae</name>
    <dbReference type="NCBI Taxonomy" id="351671"/>
    <lineage>
        <taxon>Bacteria</taxon>
        <taxon>Pseudomonadati</taxon>
        <taxon>Pseudomonadota</taxon>
        <taxon>Gammaproteobacteria</taxon>
        <taxon>Enterobacterales</taxon>
        <taxon>Morganellaceae</taxon>
        <taxon>Xenorhabdus</taxon>
    </lineage>
</organism>
<dbReference type="InterPro" id="IPR025949">
    <property type="entry name" value="PapC-like_C"/>
</dbReference>
<feature type="domain" description="PapC-like C-terminal" evidence="11">
    <location>
        <begin position="761"/>
        <end position="838"/>
    </location>
</feature>
<evidence type="ECO:0000256" key="4">
    <source>
        <dbReference type="ARBA" id="ARBA00022452"/>
    </source>
</evidence>
<proteinExistence type="inferred from homology"/>
<evidence type="ECO:0000259" key="12">
    <source>
        <dbReference type="Pfam" id="PF13954"/>
    </source>
</evidence>
<evidence type="ECO:0000259" key="11">
    <source>
        <dbReference type="Pfam" id="PF13953"/>
    </source>
</evidence>
<dbReference type="Proteomes" id="UP000032721">
    <property type="component" value="Chromosome"/>
</dbReference>
<evidence type="ECO:0000313" key="13">
    <source>
        <dbReference type="EMBL" id="CDG18044.1"/>
    </source>
</evidence>
<dbReference type="InterPro" id="IPR000015">
    <property type="entry name" value="Fimb_usher"/>
</dbReference>
<keyword evidence="9 10" id="KW-0998">Cell outer membrane</keyword>
<accession>A0A068QTB4</accession>
<dbReference type="HOGENOM" id="CLU_009120_3_1_6"/>
<gene>
    <name evidence="13" type="primary">fimD</name>
    <name evidence="13" type="ORF">XDD1_2345</name>
</gene>
<dbReference type="Gene3D" id="2.60.40.2610">
    <property type="entry name" value="Outer membrane usher protein FimD, plug domain"/>
    <property type="match status" value="1"/>
</dbReference>
<dbReference type="GO" id="GO:0015473">
    <property type="term" value="F:fimbrial usher porin activity"/>
    <property type="evidence" value="ECO:0007669"/>
    <property type="project" value="InterPro"/>
</dbReference>
<dbReference type="PANTHER" id="PTHR30451">
    <property type="entry name" value="OUTER MEMBRANE USHER PROTEIN"/>
    <property type="match status" value="1"/>
</dbReference>
<dbReference type="InterPro" id="IPR037224">
    <property type="entry name" value="PapC_N_sf"/>
</dbReference>
<evidence type="ECO:0000256" key="6">
    <source>
        <dbReference type="ARBA" id="ARBA00022692"/>
    </source>
</evidence>
<dbReference type="SUPFAM" id="SSF141729">
    <property type="entry name" value="FimD N-terminal domain-like"/>
    <property type="match status" value="1"/>
</dbReference>
<keyword evidence="6 10" id="KW-0812">Transmembrane</keyword>
<evidence type="ECO:0000256" key="10">
    <source>
        <dbReference type="RuleBase" id="RU003884"/>
    </source>
</evidence>
<evidence type="ECO:0000256" key="1">
    <source>
        <dbReference type="ARBA" id="ARBA00004571"/>
    </source>
</evidence>